<sequence>MLGGEDVRELRLIAVSEDGAHLILSGHDGEQLVLRVDDRLHAAIRGDRARLGQLDIRLESQLRPRDIQARIRAGESVDSVAAVAGMPREKVERFAGPVLAEREHIAGRARQATVRRLGGDGPPQTLEAAAGATAKTHGADPDLVEWDAWRREDGRWLVRFAWAGEEEDSALFSFDPSGRTVVPEDDNARSIAGVLPAQATAEPEPEVPAGPARLSVVGGGTAGGPAHDDDEGPELPAFLKPAGVGPVRGLVREPDHDDAPDQDDDEFEHTAPIPAATARRNRRTNRSGRERRRREPDLFHDHAPEPAEPADAADDEATSERLRLSDIAQHVETEQTEADLAPTADEPPPPARKTSSSRSRRPSVPSWDEIMFGRRKND</sequence>
<evidence type="ECO:0000256" key="1">
    <source>
        <dbReference type="SAM" id="MobiDB-lite"/>
    </source>
</evidence>
<accession>A0A4R5AG48</accession>
<dbReference type="InterPro" id="IPR021421">
    <property type="entry name" value="DUF3071"/>
</dbReference>
<evidence type="ECO:0000259" key="2">
    <source>
        <dbReference type="Pfam" id="PF11268"/>
    </source>
</evidence>
<dbReference type="Pfam" id="PF11268">
    <property type="entry name" value="DUF3071"/>
    <property type="match status" value="1"/>
</dbReference>
<feature type="compositionally biased region" description="Basic and acidic residues" evidence="1">
    <location>
        <begin position="250"/>
        <end position="259"/>
    </location>
</feature>
<feature type="compositionally biased region" description="Basic and acidic residues" evidence="1">
    <location>
        <begin position="293"/>
        <end position="305"/>
    </location>
</feature>
<proteinExistence type="predicted"/>
<comment type="caution">
    <text evidence="3">The sequence shown here is derived from an EMBL/GenBank/DDBJ whole genome shotgun (WGS) entry which is preliminary data.</text>
</comment>
<reference evidence="3 4" key="1">
    <citation type="submission" date="2019-02" db="EMBL/GenBank/DDBJ databases">
        <title>Draft genome sequences of novel Actinobacteria.</title>
        <authorList>
            <person name="Sahin N."/>
            <person name="Ay H."/>
            <person name="Saygin H."/>
        </authorList>
    </citation>
    <scope>NUCLEOTIDE SEQUENCE [LARGE SCALE GENOMIC DNA]</scope>
    <source>
        <strain evidence="3 4">8K307</strain>
    </source>
</reference>
<dbReference type="Proteomes" id="UP000295217">
    <property type="component" value="Unassembled WGS sequence"/>
</dbReference>
<feature type="compositionally biased region" description="Basic and acidic residues" evidence="1">
    <location>
        <begin position="318"/>
        <end position="333"/>
    </location>
</feature>
<protein>
    <submittedName>
        <fullName evidence="3">DUF3071 domain-containing protein</fullName>
    </submittedName>
</protein>
<dbReference type="EMBL" id="SMLB01000005">
    <property type="protein sequence ID" value="TDD71573.1"/>
    <property type="molecule type" value="Genomic_DNA"/>
</dbReference>
<feature type="domain" description="DUF3071" evidence="2">
    <location>
        <begin position="8"/>
        <end position="174"/>
    </location>
</feature>
<feature type="compositionally biased region" description="Low complexity" evidence="1">
    <location>
        <begin position="198"/>
        <end position="212"/>
    </location>
</feature>
<dbReference type="NCBIfam" id="NF040712">
    <property type="entry name" value="SepH"/>
    <property type="match status" value="1"/>
</dbReference>
<keyword evidence="4" id="KW-1185">Reference proteome</keyword>
<evidence type="ECO:0000313" key="3">
    <source>
        <dbReference type="EMBL" id="TDD71573.1"/>
    </source>
</evidence>
<organism evidence="3 4">
    <name type="scientific">Jiangella aurantiaca</name>
    <dbReference type="NCBI Taxonomy" id="2530373"/>
    <lineage>
        <taxon>Bacteria</taxon>
        <taxon>Bacillati</taxon>
        <taxon>Actinomycetota</taxon>
        <taxon>Actinomycetes</taxon>
        <taxon>Jiangellales</taxon>
        <taxon>Jiangellaceae</taxon>
        <taxon>Jiangella</taxon>
    </lineage>
</organism>
<feature type="region of interest" description="Disordered" evidence="1">
    <location>
        <begin position="198"/>
        <end position="378"/>
    </location>
</feature>
<feature type="compositionally biased region" description="Low complexity" evidence="1">
    <location>
        <begin position="352"/>
        <end position="366"/>
    </location>
</feature>
<dbReference type="OrthoDB" id="5180791at2"/>
<dbReference type="AlphaFoldDB" id="A0A4R5AG48"/>
<dbReference type="InterPro" id="IPR047682">
    <property type="entry name" value="SepH-like"/>
</dbReference>
<evidence type="ECO:0000313" key="4">
    <source>
        <dbReference type="Proteomes" id="UP000295217"/>
    </source>
</evidence>
<gene>
    <name evidence="3" type="ORF">E1262_05325</name>
</gene>
<name>A0A4R5AG48_9ACTN</name>
<feature type="compositionally biased region" description="Basic residues" evidence="1">
    <location>
        <begin position="279"/>
        <end position="292"/>
    </location>
</feature>